<keyword evidence="1 7" id="KW-0808">Transferase</keyword>
<dbReference type="GO" id="GO:0005524">
    <property type="term" value="F:ATP binding"/>
    <property type="evidence" value="ECO:0007669"/>
    <property type="project" value="UniProtKB-KW"/>
</dbReference>
<dbReference type="EC" id="2.7.6.2" evidence="5"/>
<dbReference type="GO" id="GO:0009229">
    <property type="term" value="P:thiamine diphosphate biosynthetic process"/>
    <property type="evidence" value="ECO:0007669"/>
    <property type="project" value="InterPro"/>
</dbReference>
<dbReference type="GO" id="GO:0030975">
    <property type="term" value="F:thiamine binding"/>
    <property type="evidence" value="ECO:0007669"/>
    <property type="project" value="InterPro"/>
</dbReference>
<proteinExistence type="predicted"/>
<name>A0A7C1GYW0_9BACT</name>
<dbReference type="InterPro" id="IPR036371">
    <property type="entry name" value="TPK_B1-bd_sf"/>
</dbReference>
<keyword evidence="2" id="KW-0547">Nucleotide-binding</keyword>
<dbReference type="Pfam" id="PF04263">
    <property type="entry name" value="TPK_catalytic"/>
    <property type="match status" value="1"/>
</dbReference>
<evidence type="ECO:0000256" key="1">
    <source>
        <dbReference type="ARBA" id="ARBA00022679"/>
    </source>
</evidence>
<keyword evidence="3" id="KW-0418">Kinase</keyword>
<evidence type="ECO:0000259" key="6">
    <source>
        <dbReference type="SMART" id="SM00983"/>
    </source>
</evidence>
<dbReference type="Gene3D" id="3.40.50.10240">
    <property type="entry name" value="Thiamin pyrophosphokinase, catalytic domain"/>
    <property type="match status" value="1"/>
</dbReference>
<accession>A0A7C1GYW0</accession>
<dbReference type="SMART" id="SM00983">
    <property type="entry name" value="TPK_B1_binding"/>
    <property type="match status" value="1"/>
</dbReference>
<reference evidence="7" key="1">
    <citation type="journal article" date="2020" name="mSystems">
        <title>Genome- and Community-Level Interaction Insights into Carbon Utilization and Element Cycling Functions of Hydrothermarchaeota in Hydrothermal Sediment.</title>
        <authorList>
            <person name="Zhou Z."/>
            <person name="Liu Y."/>
            <person name="Xu W."/>
            <person name="Pan J."/>
            <person name="Luo Z.H."/>
            <person name="Li M."/>
        </authorList>
    </citation>
    <scope>NUCLEOTIDE SEQUENCE [LARGE SCALE GENOMIC DNA]</scope>
    <source>
        <strain evidence="7">SpSt-1179</strain>
    </source>
</reference>
<dbReference type="Proteomes" id="UP000886198">
    <property type="component" value="Unassembled WGS sequence"/>
</dbReference>
<dbReference type="SUPFAM" id="SSF63862">
    <property type="entry name" value="Thiamin pyrophosphokinase, substrate-binding domain"/>
    <property type="match status" value="1"/>
</dbReference>
<dbReference type="PANTHER" id="PTHR41299">
    <property type="entry name" value="THIAMINE PYROPHOSPHOKINASE"/>
    <property type="match status" value="1"/>
</dbReference>
<evidence type="ECO:0000256" key="3">
    <source>
        <dbReference type="ARBA" id="ARBA00022777"/>
    </source>
</evidence>
<feature type="domain" description="Thiamin pyrophosphokinase thiamin-binding" evidence="6">
    <location>
        <begin position="141"/>
        <end position="207"/>
    </location>
</feature>
<dbReference type="InterPro" id="IPR007373">
    <property type="entry name" value="Thiamin_PyroPKinase_B1-bd"/>
</dbReference>
<dbReference type="InterPro" id="IPR036759">
    <property type="entry name" value="TPK_catalytic_sf"/>
</dbReference>
<dbReference type="CDD" id="cd07995">
    <property type="entry name" value="TPK"/>
    <property type="match status" value="1"/>
</dbReference>
<comment type="caution">
    <text evidence="7">The sequence shown here is derived from an EMBL/GenBank/DDBJ whole genome shotgun (WGS) entry which is preliminary data.</text>
</comment>
<dbReference type="Pfam" id="PF04265">
    <property type="entry name" value="TPK_B1_binding"/>
    <property type="match status" value="1"/>
</dbReference>
<organism evidence="7">
    <name type="scientific">Mesotoga infera</name>
    <dbReference type="NCBI Taxonomy" id="1236046"/>
    <lineage>
        <taxon>Bacteria</taxon>
        <taxon>Thermotogati</taxon>
        <taxon>Thermotogota</taxon>
        <taxon>Thermotogae</taxon>
        <taxon>Kosmotogales</taxon>
        <taxon>Kosmotogaceae</taxon>
        <taxon>Mesotoga</taxon>
    </lineage>
</organism>
<protein>
    <recommendedName>
        <fullName evidence="5">Thiamine diphosphokinase</fullName>
        <ecNumber evidence="5">2.7.6.2</ecNumber>
    </recommendedName>
</protein>
<dbReference type="GO" id="GO:0006772">
    <property type="term" value="P:thiamine metabolic process"/>
    <property type="evidence" value="ECO:0007669"/>
    <property type="project" value="UniProtKB-UniRule"/>
</dbReference>
<dbReference type="PANTHER" id="PTHR41299:SF1">
    <property type="entry name" value="THIAMINE PYROPHOSPHOKINASE"/>
    <property type="match status" value="1"/>
</dbReference>
<dbReference type="InterPro" id="IPR053149">
    <property type="entry name" value="TPK"/>
</dbReference>
<dbReference type="AlphaFoldDB" id="A0A7C1GYW0"/>
<evidence type="ECO:0000256" key="5">
    <source>
        <dbReference type="NCBIfam" id="TIGR01378"/>
    </source>
</evidence>
<evidence type="ECO:0000256" key="4">
    <source>
        <dbReference type="ARBA" id="ARBA00022840"/>
    </source>
</evidence>
<dbReference type="InterPro" id="IPR007371">
    <property type="entry name" value="TPK_catalytic"/>
</dbReference>
<evidence type="ECO:0000313" key="7">
    <source>
        <dbReference type="EMBL" id="HDP76964.1"/>
    </source>
</evidence>
<sequence>MTTKAALFVGGEYISSSEFYSRKLKETYLVSAADSGAEMLRSLGRHPDLLVGDMDSISETTLDWCRRKGSLIIIYPPEKDDTDTQIALQALEERDIAEVEIFGATGLRLDHFMGTLASIYGARNSLKATIVEDSVEIGMVSKELISSVEPGETWSLFPFGGQPTMIRLKGFKYPLRDAFLEYGNPLGVSNEAKEREVQILCKGGTVLYFRWLKKQ</sequence>
<dbReference type="EMBL" id="DSBT01000061">
    <property type="protein sequence ID" value="HDP76964.1"/>
    <property type="molecule type" value="Genomic_DNA"/>
</dbReference>
<dbReference type="InterPro" id="IPR006282">
    <property type="entry name" value="Thi_PPkinase"/>
</dbReference>
<dbReference type="SUPFAM" id="SSF63999">
    <property type="entry name" value="Thiamin pyrophosphokinase, catalytic domain"/>
    <property type="match status" value="1"/>
</dbReference>
<dbReference type="GO" id="GO:0004788">
    <property type="term" value="F:thiamine diphosphokinase activity"/>
    <property type="evidence" value="ECO:0007669"/>
    <property type="project" value="UniProtKB-UniRule"/>
</dbReference>
<gene>
    <name evidence="7" type="ORF">ENN47_02020</name>
</gene>
<keyword evidence="4" id="KW-0067">ATP-binding</keyword>
<evidence type="ECO:0000256" key="2">
    <source>
        <dbReference type="ARBA" id="ARBA00022741"/>
    </source>
</evidence>
<dbReference type="NCBIfam" id="TIGR01378">
    <property type="entry name" value="thi_PPkinase"/>
    <property type="match status" value="1"/>
</dbReference>
<dbReference type="GO" id="GO:0016301">
    <property type="term" value="F:kinase activity"/>
    <property type="evidence" value="ECO:0007669"/>
    <property type="project" value="UniProtKB-KW"/>
</dbReference>